<evidence type="ECO:0000313" key="3">
    <source>
        <dbReference type="EMBL" id="MBM3276187.1"/>
    </source>
</evidence>
<feature type="signal peptide" evidence="2">
    <location>
        <begin position="1"/>
        <end position="19"/>
    </location>
</feature>
<feature type="compositionally biased region" description="Acidic residues" evidence="1">
    <location>
        <begin position="179"/>
        <end position="192"/>
    </location>
</feature>
<organism evidence="3 4">
    <name type="scientific">Candidatus Tanganyikabacteria bacterium</name>
    <dbReference type="NCBI Taxonomy" id="2961651"/>
    <lineage>
        <taxon>Bacteria</taxon>
        <taxon>Bacillati</taxon>
        <taxon>Candidatus Sericytochromatia</taxon>
        <taxon>Candidatus Tanganyikabacteria</taxon>
    </lineage>
</organism>
<proteinExistence type="predicted"/>
<dbReference type="Pfam" id="PF16683">
    <property type="entry name" value="TGase_elicitor"/>
    <property type="match status" value="1"/>
</dbReference>
<feature type="region of interest" description="Disordered" evidence="1">
    <location>
        <begin position="28"/>
        <end position="55"/>
    </location>
</feature>
<gene>
    <name evidence="3" type="ORF">FJZ00_13620</name>
</gene>
<feature type="compositionally biased region" description="Basic and acidic residues" evidence="1">
    <location>
        <begin position="169"/>
        <end position="178"/>
    </location>
</feature>
<protein>
    <submittedName>
        <fullName evidence="3">Uncharacterized protein</fullName>
    </submittedName>
</protein>
<reference evidence="3 4" key="1">
    <citation type="submission" date="2019-03" db="EMBL/GenBank/DDBJ databases">
        <title>Lake Tanganyika Metagenome-Assembled Genomes (MAGs).</title>
        <authorList>
            <person name="Tran P."/>
        </authorList>
    </citation>
    <scope>NUCLEOTIDE SEQUENCE [LARGE SCALE GENOMIC DNA]</scope>
    <source>
        <strain evidence="3">K_DeepCast_65m_m2_236</strain>
    </source>
</reference>
<feature type="non-terminal residue" evidence="3">
    <location>
        <position position="192"/>
    </location>
</feature>
<dbReference type="GO" id="GO:0016755">
    <property type="term" value="F:aminoacyltransferase activity"/>
    <property type="evidence" value="ECO:0007669"/>
    <property type="project" value="InterPro"/>
</dbReference>
<comment type="caution">
    <text evidence="3">The sequence shown here is derived from an EMBL/GenBank/DDBJ whole genome shotgun (WGS) entry which is preliminary data.</text>
</comment>
<evidence type="ECO:0000256" key="1">
    <source>
        <dbReference type="SAM" id="MobiDB-lite"/>
    </source>
</evidence>
<dbReference type="Proteomes" id="UP000703893">
    <property type="component" value="Unassembled WGS sequence"/>
</dbReference>
<dbReference type="AlphaFoldDB" id="A0A937X7J1"/>
<accession>A0A937X7J1</accession>
<dbReference type="PROSITE" id="PS51257">
    <property type="entry name" value="PROKAR_LIPOPROTEIN"/>
    <property type="match status" value="1"/>
</dbReference>
<dbReference type="InterPro" id="IPR032048">
    <property type="entry name" value="TGase_elicitor"/>
</dbReference>
<keyword evidence="2" id="KW-0732">Signal</keyword>
<dbReference type="EMBL" id="VGJX01000901">
    <property type="protein sequence ID" value="MBM3276187.1"/>
    <property type="molecule type" value="Genomic_DNA"/>
</dbReference>
<feature type="region of interest" description="Disordered" evidence="1">
    <location>
        <begin position="166"/>
        <end position="192"/>
    </location>
</feature>
<evidence type="ECO:0000256" key="2">
    <source>
        <dbReference type="SAM" id="SignalP"/>
    </source>
</evidence>
<evidence type="ECO:0000313" key="4">
    <source>
        <dbReference type="Proteomes" id="UP000703893"/>
    </source>
</evidence>
<name>A0A937X7J1_9BACT</name>
<sequence length="192" mass="20863">MAFSLRAALITTSSLALFACGEAADPQLEADSQAPASPNVDGSPAKPTGEGKEDAWNYLNDPSRMAQFMARDLVKKAADLPQNGQSANTPWPDTYWPTAADGINFRWSGDSGVAGFSPAEKYDLAFNGWTPPANFAELKPFNASNCTDTWHPEYYTSIGPLARFISENRGNKDGRDKVDSDDDTKIDECDQE</sequence>
<feature type="chain" id="PRO_5036944886" evidence="2">
    <location>
        <begin position="20"/>
        <end position="192"/>
    </location>
</feature>